<sequence length="296" mass="31835">MRRPSLVYSPSSSRTSSRSSSPPTSSYFSSLTPLHSLPSSPPRRTTRSIQQLLRIFTFHLSLASAAHYLCLLLSLRLLLRSPRLITLALTLTLVLSLEGRARAERLGLRNTMGGILGGVGLGLAGWTMRETALERHWQWGWRARQEEREEDASLGAADYLSRRLCQGAKIDLPGGSGDDLEVSICSLGAGLGETTLAKPQTDEADRSELHLRLSEAAAVYTKGEFVSKEVKIGDAGLSLEGVCQTNSGCREFPAHHRRVCGLAGQLWAADGGVSPAIVVVIRNDVDGSSIALACAT</sequence>
<dbReference type="RefSeq" id="XP_025350738.1">
    <property type="nucleotide sequence ID" value="XM_025495215.1"/>
</dbReference>
<feature type="transmembrane region" description="Helical" evidence="2">
    <location>
        <begin position="52"/>
        <end position="75"/>
    </location>
</feature>
<evidence type="ECO:0000313" key="3">
    <source>
        <dbReference type="EMBL" id="PWN23578.1"/>
    </source>
</evidence>
<protein>
    <submittedName>
        <fullName evidence="3">Uncharacterized protein</fullName>
    </submittedName>
</protein>
<keyword evidence="2" id="KW-0472">Membrane</keyword>
<evidence type="ECO:0000256" key="1">
    <source>
        <dbReference type="SAM" id="MobiDB-lite"/>
    </source>
</evidence>
<evidence type="ECO:0000256" key="2">
    <source>
        <dbReference type="SAM" id="Phobius"/>
    </source>
</evidence>
<proteinExistence type="predicted"/>
<name>A0A316UF68_9BASI</name>
<feature type="region of interest" description="Disordered" evidence="1">
    <location>
        <begin position="1"/>
        <end position="43"/>
    </location>
</feature>
<dbReference type="AlphaFoldDB" id="A0A316UF68"/>
<keyword evidence="2" id="KW-0812">Transmembrane</keyword>
<keyword evidence="4" id="KW-1185">Reference proteome</keyword>
<dbReference type="EMBL" id="KZ819321">
    <property type="protein sequence ID" value="PWN23578.1"/>
    <property type="molecule type" value="Genomic_DNA"/>
</dbReference>
<accession>A0A316UF68</accession>
<keyword evidence="2" id="KW-1133">Transmembrane helix</keyword>
<dbReference type="GeneID" id="37016949"/>
<feature type="compositionally biased region" description="Low complexity" evidence="1">
    <location>
        <begin position="1"/>
        <end position="38"/>
    </location>
</feature>
<dbReference type="Proteomes" id="UP000245942">
    <property type="component" value="Unassembled WGS sequence"/>
</dbReference>
<gene>
    <name evidence="3" type="ORF">BCV69DRAFT_3576</name>
</gene>
<evidence type="ECO:0000313" key="4">
    <source>
        <dbReference type="Proteomes" id="UP000245942"/>
    </source>
</evidence>
<reference evidence="3 4" key="1">
    <citation type="journal article" date="2018" name="Mol. Biol. Evol.">
        <title>Broad Genomic Sampling Reveals a Smut Pathogenic Ancestry of the Fungal Clade Ustilaginomycotina.</title>
        <authorList>
            <person name="Kijpornyongpan T."/>
            <person name="Mondo S.J."/>
            <person name="Barry K."/>
            <person name="Sandor L."/>
            <person name="Lee J."/>
            <person name="Lipzen A."/>
            <person name="Pangilinan J."/>
            <person name="LaButti K."/>
            <person name="Hainaut M."/>
            <person name="Henrissat B."/>
            <person name="Grigoriev I.V."/>
            <person name="Spatafora J.W."/>
            <person name="Aime M.C."/>
        </authorList>
    </citation>
    <scope>NUCLEOTIDE SEQUENCE [LARGE SCALE GENOMIC DNA]</scope>
    <source>
        <strain evidence="3 4">MCA 4718</strain>
    </source>
</reference>
<organism evidence="3 4">
    <name type="scientific">Pseudomicrostroma glucosiphilum</name>
    <dbReference type="NCBI Taxonomy" id="1684307"/>
    <lineage>
        <taxon>Eukaryota</taxon>
        <taxon>Fungi</taxon>
        <taxon>Dikarya</taxon>
        <taxon>Basidiomycota</taxon>
        <taxon>Ustilaginomycotina</taxon>
        <taxon>Exobasidiomycetes</taxon>
        <taxon>Microstromatales</taxon>
        <taxon>Microstromatales incertae sedis</taxon>
        <taxon>Pseudomicrostroma</taxon>
    </lineage>
</organism>